<dbReference type="Proteomes" id="UP000070226">
    <property type="component" value="Unassembled WGS sequence"/>
</dbReference>
<comment type="caution">
    <text evidence="2">The sequence shown here is derived from an EMBL/GenBank/DDBJ whole genome shotgun (WGS) entry which is preliminary data.</text>
</comment>
<keyword evidence="1" id="KW-1133">Transmembrane helix</keyword>
<evidence type="ECO:0000256" key="1">
    <source>
        <dbReference type="SAM" id="Phobius"/>
    </source>
</evidence>
<proteinExistence type="predicted"/>
<dbReference type="EMBL" id="LRQT01000008">
    <property type="protein sequence ID" value="KXA65222.1"/>
    <property type="molecule type" value="Genomic_DNA"/>
</dbReference>
<reference evidence="2 3" key="1">
    <citation type="submission" date="2016-01" db="EMBL/GenBank/DDBJ databases">
        <authorList>
            <person name="Oliw E.H."/>
        </authorList>
    </citation>
    <scope>NUCLEOTIDE SEQUENCE [LARGE SCALE GENOMIC DNA]</scope>
    <source>
        <strain evidence="2 3">CMW7756B</strain>
    </source>
</reference>
<accession>A0A133S6B7</accession>
<organism evidence="2">
    <name type="scientific">Veillonella atypica</name>
    <dbReference type="NCBI Taxonomy" id="39777"/>
    <lineage>
        <taxon>Bacteria</taxon>
        <taxon>Bacillati</taxon>
        <taxon>Bacillota</taxon>
        <taxon>Negativicutes</taxon>
        <taxon>Veillonellales</taxon>
        <taxon>Veillonellaceae</taxon>
        <taxon>Veillonella</taxon>
    </lineage>
</organism>
<feature type="transmembrane region" description="Helical" evidence="1">
    <location>
        <begin position="6"/>
        <end position="29"/>
    </location>
</feature>
<feature type="transmembrane region" description="Helical" evidence="1">
    <location>
        <begin position="110"/>
        <end position="128"/>
    </location>
</feature>
<name>A0A133S6B7_9FIRM</name>
<protein>
    <recommendedName>
        <fullName evidence="4">DUF4181 domain-containing protein</fullName>
    </recommendedName>
</protein>
<dbReference type="PATRIC" id="fig|39777.7.peg.435"/>
<feature type="transmembrane region" description="Helical" evidence="1">
    <location>
        <begin position="50"/>
        <end position="71"/>
    </location>
</feature>
<gene>
    <name evidence="2" type="ORF">HMPREF3233_00445</name>
</gene>
<evidence type="ECO:0000313" key="2">
    <source>
        <dbReference type="EMBL" id="KXA65222.1"/>
    </source>
</evidence>
<evidence type="ECO:0008006" key="4">
    <source>
        <dbReference type="Google" id="ProtNLM"/>
    </source>
</evidence>
<keyword evidence="1" id="KW-0812">Transmembrane</keyword>
<evidence type="ECO:0000313" key="3">
    <source>
        <dbReference type="Proteomes" id="UP000070226"/>
    </source>
</evidence>
<keyword evidence="1" id="KW-0472">Membrane</keyword>
<dbReference type="AlphaFoldDB" id="A0A133S6B7"/>
<feature type="transmembrane region" description="Helical" evidence="1">
    <location>
        <begin position="77"/>
        <end position="98"/>
    </location>
</feature>
<sequence length="129" mass="15223">MNMRNINFDMMIAALVMLILNCRGYYKYVMGKQLSEREADRRECMLFPNLYKWVCICSSLLIAVVLFYYYIEGLTANSFRLLLVTGISFGISQILQIAQRKESKYYKNSLVVIVYLSLIILLFIYMFFN</sequence>